<evidence type="ECO:0000313" key="2">
    <source>
        <dbReference type="EMBL" id="ANE47063.1"/>
    </source>
</evidence>
<feature type="region of interest" description="Disordered" evidence="1">
    <location>
        <begin position="73"/>
        <end position="122"/>
    </location>
</feature>
<dbReference type="RefSeq" id="WP_068607200.1">
    <property type="nucleotide sequence ID" value="NZ_CP011388.1"/>
</dbReference>
<proteinExistence type="predicted"/>
<gene>
    <name evidence="2" type="ORF">SY83_13200</name>
</gene>
<dbReference type="AlphaFoldDB" id="A0A172TJV6"/>
<dbReference type="OrthoDB" id="2427603at2"/>
<keyword evidence="3" id="KW-1185">Reference proteome</keyword>
<dbReference type="PATRIC" id="fig|1178515.4.peg.2647"/>
<sequence>MRKRSKTIWFVLGAIVILAGAAVWAGKIYISNQMVSVITKLADNPETQKELDQITKELSDDAKAQAILEETGQAAIADSKGNGAEADTGTETGAGSGSNPEKATDSKAASKAPKLDSKDEATQYAMSKFSAKEIVKYMDLYRNQSSLTPEKKEEIKKDILSRFTAEEIQALLAASKK</sequence>
<dbReference type="Proteomes" id="UP000076927">
    <property type="component" value="Chromosome"/>
</dbReference>
<protein>
    <submittedName>
        <fullName evidence="2">Uncharacterized protein</fullName>
    </submittedName>
</protein>
<name>A0A172TJV6_9BACL</name>
<dbReference type="EMBL" id="CP011388">
    <property type="protein sequence ID" value="ANE47063.1"/>
    <property type="molecule type" value="Genomic_DNA"/>
</dbReference>
<dbReference type="KEGG" id="pswu:SY83_13200"/>
<evidence type="ECO:0000313" key="3">
    <source>
        <dbReference type="Proteomes" id="UP000076927"/>
    </source>
</evidence>
<accession>A0A172TJV6</accession>
<reference evidence="2 3" key="1">
    <citation type="submission" date="2015-01" db="EMBL/GenBank/DDBJ databases">
        <title>Paenibacillus swuensis/DY6/whole genome sequencing.</title>
        <authorList>
            <person name="Kim M.K."/>
            <person name="Srinivasan S."/>
            <person name="Lee J.-J."/>
        </authorList>
    </citation>
    <scope>NUCLEOTIDE SEQUENCE [LARGE SCALE GENOMIC DNA]</scope>
    <source>
        <strain evidence="2 3">DY6</strain>
    </source>
</reference>
<organism evidence="2 3">
    <name type="scientific">Paenibacillus swuensis</name>
    <dbReference type="NCBI Taxonomy" id="1178515"/>
    <lineage>
        <taxon>Bacteria</taxon>
        <taxon>Bacillati</taxon>
        <taxon>Bacillota</taxon>
        <taxon>Bacilli</taxon>
        <taxon>Bacillales</taxon>
        <taxon>Paenibacillaceae</taxon>
        <taxon>Paenibacillus</taxon>
    </lineage>
</organism>
<evidence type="ECO:0000256" key="1">
    <source>
        <dbReference type="SAM" id="MobiDB-lite"/>
    </source>
</evidence>
<feature type="compositionally biased region" description="Polar residues" evidence="1">
    <location>
        <begin position="89"/>
        <end position="101"/>
    </location>
</feature>